<evidence type="ECO:0000313" key="3">
    <source>
        <dbReference type="EMBL" id="JAC97015.1"/>
    </source>
</evidence>
<feature type="compositionally biased region" description="Polar residues" evidence="1">
    <location>
        <begin position="19"/>
        <end position="29"/>
    </location>
</feature>
<feature type="compositionally biased region" description="Basic residues" evidence="1">
    <location>
        <begin position="308"/>
        <end position="324"/>
    </location>
</feature>
<feature type="transmembrane region" description="Helical" evidence="2">
    <location>
        <begin position="374"/>
        <end position="394"/>
    </location>
</feature>
<feature type="region of interest" description="Disordered" evidence="1">
    <location>
        <begin position="246"/>
        <end position="274"/>
    </location>
</feature>
<reference evidence="3" key="1">
    <citation type="submission" date="2014-11" db="EMBL/GenBank/DDBJ databases">
        <authorList>
            <person name="Geib S."/>
        </authorList>
    </citation>
    <scope>NUCLEOTIDE SEQUENCE</scope>
</reference>
<protein>
    <submittedName>
        <fullName evidence="3">Protein Star</fullName>
    </submittedName>
</protein>
<organism evidence="3">
    <name type="scientific">Zeugodacus cucurbitae</name>
    <name type="common">Melon fruit fly</name>
    <name type="synonym">Bactrocera cucurbitae</name>
    <dbReference type="NCBI Taxonomy" id="28588"/>
    <lineage>
        <taxon>Eukaryota</taxon>
        <taxon>Metazoa</taxon>
        <taxon>Ecdysozoa</taxon>
        <taxon>Arthropoda</taxon>
        <taxon>Hexapoda</taxon>
        <taxon>Insecta</taxon>
        <taxon>Pterygota</taxon>
        <taxon>Neoptera</taxon>
        <taxon>Endopterygota</taxon>
        <taxon>Diptera</taxon>
        <taxon>Brachycera</taxon>
        <taxon>Muscomorpha</taxon>
        <taxon>Tephritoidea</taxon>
        <taxon>Tephritidae</taxon>
        <taxon>Zeugodacus</taxon>
        <taxon>Zeugodacus</taxon>
    </lineage>
</organism>
<evidence type="ECO:0000256" key="1">
    <source>
        <dbReference type="SAM" id="MobiDB-lite"/>
    </source>
</evidence>
<accession>A0A0A1WE88</accession>
<feature type="region of interest" description="Disordered" evidence="1">
    <location>
        <begin position="19"/>
        <end position="94"/>
    </location>
</feature>
<reference evidence="3" key="2">
    <citation type="journal article" date="2015" name="Gigascience">
        <title>Reconstructing a comprehensive transcriptome assembly of a white-pupal translocated strain of the pest fruit fly Bactrocera cucurbitae.</title>
        <authorList>
            <person name="Sim S.B."/>
            <person name="Calla B."/>
            <person name="Hall B."/>
            <person name="DeRego T."/>
            <person name="Geib S.M."/>
        </authorList>
    </citation>
    <scope>NUCLEOTIDE SEQUENCE</scope>
</reference>
<feature type="region of interest" description="Disordered" evidence="1">
    <location>
        <begin position="308"/>
        <end position="333"/>
    </location>
</feature>
<feature type="compositionally biased region" description="Polar residues" evidence="1">
    <location>
        <begin position="41"/>
        <end position="76"/>
    </location>
</feature>
<dbReference type="InterPro" id="IPR053202">
    <property type="entry name" value="EGF_Rcpt_Signaling_Reg"/>
</dbReference>
<dbReference type="GO" id="GO:0006888">
    <property type="term" value="P:endoplasmic reticulum to Golgi vesicle-mediated transport"/>
    <property type="evidence" value="ECO:0007669"/>
    <property type="project" value="TreeGrafter"/>
</dbReference>
<proteinExistence type="predicted"/>
<evidence type="ECO:0000256" key="2">
    <source>
        <dbReference type="SAM" id="Phobius"/>
    </source>
</evidence>
<dbReference type="EMBL" id="GBXI01017276">
    <property type="protein sequence ID" value="JAC97015.1"/>
    <property type="molecule type" value="Transcribed_RNA"/>
</dbReference>
<feature type="compositionally biased region" description="Low complexity" evidence="1">
    <location>
        <begin position="246"/>
        <end position="259"/>
    </location>
</feature>
<dbReference type="PANTHER" id="PTHR34009:SF2">
    <property type="entry name" value="PROTEIN STAR"/>
    <property type="match status" value="1"/>
</dbReference>
<dbReference type="AlphaFoldDB" id="A0A0A1WE88"/>
<feature type="compositionally biased region" description="Basic residues" evidence="1">
    <location>
        <begin position="30"/>
        <end position="39"/>
    </location>
</feature>
<dbReference type="GO" id="GO:0005794">
    <property type="term" value="C:Golgi apparatus"/>
    <property type="evidence" value="ECO:0007669"/>
    <property type="project" value="TreeGrafter"/>
</dbReference>
<gene>
    <name evidence="3" type="primary">S_2</name>
    <name evidence="3" type="ORF">g.55893</name>
</gene>
<name>A0A0A1WE88_ZEUCU</name>
<dbReference type="GO" id="GO:0031902">
    <property type="term" value="C:late endosome membrane"/>
    <property type="evidence" value="ECO:0007669"/>
    <property type="project" value="TreeGrafter"/>
</dbReference>
<dbReference type="PANTHER" id="PTHR34009">
    <property type="entry name" value="PROTEIN STAR"/>
    <property type="match status" value="1"/>
</dbReference>
<dbReference type="GO" id="GO:0005789">
    <property type="term" value="C:endoplasmic reticulum membrane"/>
    <property type="evidence" value="ECO:0007669"/>
    <property type="project" value="TreeGrafter"/>
</dbReference>
<dbReference type="GO" id="GO:0016197">
    <property type="term" value="P:endosomal transport"/>
    <property type="evidence" value="ECO:0007669"/>
    <property type="project" value="TreeGrafter"/>
</dbReference>
<sequence length="710" mass="77387">MSTKFSAHPDLAIEQLQRAESTARQNSNKAHAHHRRHHSAGTGNTSATNSPTKSAKNAAKQLNSNGATASATAEQSDATRAEPQEAHFNAAFPRLTPVRTYNTTTSSHNAPHVDALDNKFAYNRDGVDVNTMVLAYIDDIDLNCDDDDDVYCRSSNTKDCVDCTPATTLRWSAAAAAAQESAAHAMSVDEPDYLQHRFSRTAADNCNSRHPQLQSVDYYTADPRASPIHAISDGCASGVSSALSSPSASTVSSPLSTPTRLAPHFQQNQNQPNSSNCCQKSLASGCCGGGGGGTSDSDKGCNHLHQHHHTQHLHLHHHHHKHQHTMTSSTTLKSTSKAAAAAAAAAAAESSSSGCKKSQKYDPQLLGPSRYRQLLPVVLCILSFAIVFSILIVYMDTTEIRHKQFRLNMSRDYEFFGVAQDDPTLIAFLREIHMRKYPMHFLKNAPIDDVTSSASPAVAAAAAAAAATAAAGAARSTAAASGEATTTHFNFSNHYEGITAEMAHYVADLVGGKENGAYIQSLPGAMGHLMTAPWLAATLNWAGLVVEPEPRRFFTLRKQNAQRPGLQVVHACISPNPYPKEVTIHNEESEVRINSLLDEETSWFNSRVKCFPLYSLMLACNRVTYDLLSLGVHGHELEILQTLPFDRVQIEVISIHLTDDIARGYVNELTKFLAGKSYKLQKTFGRNYFYQRIKTTSRTRKKDILLLKTP</sequence>
<keyword evidence="2" id="KW-1133">Transmembrane helix</keyword>
<keyword evidence="2" id="KW-0472">Membrane</keyword>
<dbReference type="GO" id="GO:0005886">
    <property type="term" value="C:plasma membrane"/>
    <property type="evidence" value="ECO:0007669"/>
    <property type="project" value="TreeGrafter"/>
</dbReference>
<keyword evidence="2" id="KW-0812">Transmembrane</keyword>